<accession>A0ABT2ZQK3</accession>
<sequence>MRGSRVFVTGASGFIGRRLVAALVKAGAEVSVLSRSRAALRGLPQGVKARIGSISDRALVETALHGQDVLFNLAYDIRATAAENLSGFDKLMAAAEAAEVGRIVHTSSIVVYDAWPDRDCTETGSMDRPGGGHYRQAKIEMERRLMAGRLPAAILQPTIVWGPGSSLWTDGFARALLAGGVIIPEPEGLCNGVFVDDAVQACIKAAALPDLRHERFVISGPEPFPWSALVDGYAGILNTAGATRVPVEEIARNLGPRPDDSTGNGLSLAARISAAGRRALGHRRFEALVGFVKAKLSKGGALYPDHHLLEEYSGKGICHIELARNRLGYEPEYDLEHGLKASEDYLRSFKS</sequence>
<comment type="caution">
    <text evidence="2">The sequence shown here is derived from an EMBL/GenBank/DDBJ whole genome shotgun (WGS) entry which is preliminary data.</text>
</comment>
<proteinExistence type="predicted"/>
<organism evidence="2 3">
    <name type="scientific">Albidovulum litorale</name>
    <dbReference type="NCBI Taxonomy" id="2984134"/>
    <lineage>
        <taxon>Bacteria</taxon>
        <taxon>Pseudomonadati</taxon>
        <taxon>Pseudomonadota</taxon>
        <taxon>Alphaproteobacteria</taxon>
        <taxon>Rhodobacterales</taxon>
        <taxon>Paracoccaceae</taxon>
        <taxon>Albidovulum</taxon>
    </lineage>
</organism>
<reference evidence="2 3" key="1">
    <citation type="submission" date="2022-10" db="EMBL/GenBank/DDBJ databases">
        <title>Defluviimonas sp. nov., isolated from ocean surface sediments.</title>
        <authorList>
            <person name="He W."/>
            <person name="Wang L."/>
            <person name="Zhang D.-F."/>
        </authorList>
    </citation>
    <scope>NUCLEOTIDE SEQUENCE [LARGE SCALE GENOMIC DNA]</scope>
    <source>
        <strain evidence="2 3">WL0050</strain>
    </source>
</reference>
<dbReference type="PANTHER" id="PTHR48079:SF6">
    <property type="entry name" value="NAD(P)-BINDING DOMAIN-CONTAINING PROTEIN-RELATED"/>
    <property type="match status" value="1"/>
</dbReference>
<feature type="domain" description="NAD(P)-binding" evidence="1">
    <location>
        <begin position="10"/>
        <end position="158"/>
    </location>
</feature>
<dbReference type="InterPro" id="IPR016040">
    <property type="entry name" value="NAD(P)-bd_dom"/>
</dbReference>
<dbReference type="InterPro" id="IPR051783">
    <property type="entry name" value="NAD(P)-dependent_oxidoreduct"/>
</dbReference>
<dbReference type="Pfam" id="PF13460">
    <property type="entry name" value="NAD_binding_10"/>
    <property type="match status" value="1"/>
</dbReference>
<dbReference type="Gene3D" id="3.40.50.720">
    <property type="entry name" value="NAD(P)-binding Rossmann-like Domain"/>
    <property type="match status" value="1"/>
</dbReference>
<evidence type="ECO:0000313" key="3">
    <source>
        <dbReference type="Proteomes" id="UP001652564"/>
    </source>
</evidence>
<evidence type="ECO:0000259" key="1">
    <source>
        <dbReference type="Pfam" id="PF13460"/>
    </source>
</evidence>
<dbReference type="InterPro" id="IPR036291">
    <property type="entry name" value="NAD(P)-bd_dom_sf"/>
</dbReference>
<dbReference type="SUPFAM" id="SSF51735">
    <property type="entry name" value="NAD(P)-binding Rossmann-fold domains"/>
    <property type="match status" value="1"/>
</dbReference>
<dbReference type="Proteomes" id="UP001652564">
    <property type="component" value="Unassembled WGS sequence"/>
</dbReference>
<gene>
    <name evidence="2" type="ORF">OEZ71_13390</name>
</gene>
<keyword evidence="3" id="KW-1185">Reference proteome</keyword>
<evidence type="ECO:0000313" key="2">
    <source>
        <dbReference type="EMBL" id="MCV2873288.1"/>
    </source>
</evidence>
<dbReference type="PANTHER" id="PTHR48079">
    <property type="entry name" value="PROTEIN YEEZ"/>
    <property type="match status" value="1"/>
</dbReference>
<name>A0ABT2ZQK3_9RHOB</name>
<dbReference type="EMBL" id="JAOWKZ010000003">
    <property type="protein sequence ID" value="MCV2873288.1"/>
    <property type="molecule type" value="Genomic_DNA"/>
</dbReference>
<protein>
    <submittedName>
        <fullName evidence="2">NAD(P)H-binding protein</fullName>
    </submittedName>
</protein>